<protein>
    <recommendedName>
        <fullName evidence="2">NADP-dependent oxidoreductase domain-containing protein</fullName>
    </recommendedName>
</protein>
<feature type="domain" description="NADP-dependent oxidoreductase" evidence="2">
    <location>
        <begin position="42"/>
        <end position="351"/>
    </location>
</feature>
<dbReference type="PANTHER" id="PTHR42686">
    <property type="entry name" value="GH17980P-RELATED"/>
    <property type="match status" value="1"/>
</dbReference>
<dbReference type="GO" id="GO:0070485">
    <property type="term" value="P:dehydro-D-arabinono-1,4-lactone biosynthetic process"/>
    <property type="evidence" value="ECO:0007669"/>
    <property type="project" value="TreeGrafter"/>
</dbReference>
<dbReference type="PANTHER" id="PTHR42686:SF1">
    <property type="entry name" value="GH17980P-RELATED"/>
    <property type="match status" value="1"/>
</dbReference>
<proteinExistence type="predicted"/>
<evidence type="ECO:0000313" key="4">
    <source>
        <dbReference type="Proteomes" id="UP000559256"/>
    </source>
</evidence>
<dbReference type="EMBL" id="JAACJM010000050">
    <property type="protein sequence ID" value="KAF5357625.1"/>
    <property type="molecule type" value="Genomic_DNA"/>
</dbReference>
<keyword evidence="4" id="KW-1185">Reference proteome</keyword>
<evidence type="ECO:0000256" key="1">
    <source>
        <dbReference type="SAM" id="MobiDB-lite"/>
    </source>
</evidence>
<dbReference type="AlphaFoldDB" id="A0A8H5G3I3"/>
<dbReference type="InterPro" id="IPR023210">
    <property type="entry name" value="NADP_OxRdtase_dom"/>
</dbReference>
<dbReference type="InterPro" id="IPR020471">
    <property type="entry name" value="AKR"/>
</dbReference>
<dbReference type="Proteomes" id="UP000559256">
    <property type="component" value="Unassembled WGS sequence"/>
</dbReference>
<dbReference type="OrthoDB" id="5286008at2759"/>
<dbReference type="InterPro" id="IPR036812">
    <property type="entry name" value="NAD(P)_OxRdtase_dom_sf"/>
</dbReference>
<feature type="region of interest" description="Disordered" evidence="1">
    <location>
        <begin position="1"/>
        <end position="27"/>
    </location>
</feature>
<reference evidence="3 4" key="1">
    <citation type="journal article" date="2020" name="ISME J.">
        <title>Uncovering the hidden diversity of litter-decomposition mechanisms in mushroom-forming fungi.</title>
        <authorList>
            <person name="Floudas D."/>
            <person name="Bentzer J."/>
            <person name="Ahren D."/>
            <person name="Johansson T."/>
            <person name="Persson P."/>
            <person name="Tunlid A."/>
        </authorList>
    </citation>
    <scope>NUCLEOTIDE SEQUENCE [LARGE SCALE GENOMIC DNA]</scope>
    <source>
        <strain evidence="3 4">CBS 291.85</strain>
    </source>
</reference>
<dbReference type="Gene3D" id="3.20.20.100">
    <property type="entry name" value="NADP-dependent oxidoreductase domain"/>
    <property type="match status" value="1"/>
</dbReference>
<comment type="caution">
    <text evidence="3">The sequence shown here is derived from an EMBL/GenBank/DDBJ whole genome shotgun (WGS) entry which is preliminary data.</text>
</comment>
<name>A0A8H5G3I3_9AGAR</name>
<gene>
    <name evidence="3" type="ORF">D9758_007444</name>
</gene>
<sequence length="390" mass="43182">MPTPVPVTLSVPQELPPEEPEDAPTPGPTIPVIEGPLELSSLILGAGTFSNQYNTDDHLGSFAPMRLIRLALRYGIRTFDTSIYYGPSEVVVGNALKMIEAEFPRSSYKLMTKCGRFGATTFDYTPSVIRNSVQQSLQRLQTTYLDTVYLHDTEYVCTPVAPASTGNHASALKEQAAAYGLAEGDETKIHGEGDQKILDAYAELRKMKEEGLIKNIGITGYPVPTLLRLALLILHTPPYQPVDVVLSYSHLTLQNTLFADFAPHFRERAKVGQLVLASPFSMGLLTPSIPPWHPAPPELRAAVTEARHQYGEGFTDLALGYSIKRSCLEVKTPMVVGFSHAKEVHECARVWRDVQENAYKPERLEEEEKARKLIEKSGFLDWSWASGLEA</sequence>
<organism evidence="3 4">
    <name type="scientific">Tetrapyrgos nigripes</name>
    <dbReference type="NCBI Taxonomy" id="182062"/>
    <lineage>
        <taxon>Eukaryota</taxon>
        <taxon>Fungi</taxon>
        <taxon>Dikarya</taxon>
        <taxon>Basidiomycota</taxon>
        <taxon>Agaricomycotina</taxon>
        <taxon>Agaricomycetes</taxon>
        <taxon>Agaricomycetidae</taxon>
        <taxon>Agaricales</taxon>
        <taxon>Marasmiineae</taxon>
        <taxon>Marasmiaceae</taxon>
        <taxon>Tetrapyrgos</taxon>
    </lineage>
</organism>
<evidence type="ECO:0000313" key="3">
    <source>
        <dbReference type="EMBL" id="KAF5357625.1"/>
    </source>
</evidence>
<dbReference type="SUPFAM" id="SSF51430">
    <property type="entry name" value="NAD(P)-linked oxidoreductase"/>
    <property type="match status" value="1"/>
</dbReference>
<dbReference type="GO" id="GO:0005829">
    <property type="term" value="C:cytosol"/>
    <property type="evidence" value="ECO:0007669"/>
    <property type="project" value="TreeGrafter"/>
</dbReference>
<dbReference type="GO" id="GO:0045290">
    <property type="term" value="F:D-arabinose 1-dehydrogenase [NAD(P)+] activity"/>
    <property type="evidence" value="ECO:0007669"/>
    <property type="project" value="TreeGrafter"/>
</dbReference>
<evidence type="ECO:0000259" key="2">
    <source>
        <dbReference type="Pfam" id="PF00248"/>
    </source>
</evidence>
<accession>A0A8H5G3I3</accession>
<dbReference type="Pfam" id="PF00248">
    <property type="entry name" value="Aldo_ket_red"/>
    <property type="match status" value="1"/>
</dbReference>